<feature type="compositionally biased region" description="Low complexity" evidence="1">
    <location>
        <begin position="19"/>
        <end position="43"/>
    </location>
</feature>
<feature type="compositionally biased region" description="Basic residues" evidence="1">
    <location>
        <begin position="195"/>
        <end position="206"/>
    </location>
</feature>
<feature type="region of interest" description="Disordered" evidence="1">
    <location>
        <begin position="171"/>
        <end position="242"/>
    </location>
</feature>
<organism evidence="2">
    <name type="scientific">Hordeum vulgare subsp. vulgare</name>
    <name type="common">Domesticated barley</name>
    <dbReference type="NCBI Taxonomy" id="112509"/>
    <lineage>
        <taxon>Eukaryota</taxon>
        <taxon>Viridiplantae</taxon>
        <taxon>Streptophyta</taxon>
        <taxon>Embryophyta</taxon>
        <taxon>Tracheophyta</taxon>
        <taxon>Spermatophyta</taxon>
        <taxon>Magnoliopsida</taxon>
        <taxon>Liliopsida</taxon>
        <taxon>Poales</taxon>
        <taxon>Poaceae</taxon>
        <taxon>BOP clade</taxon>
        <taxon>Pooideae</taxon>
        <taxon>Triticodae</taxon>
        <taxon>Triticeae</taxon>
        <taxon>Hordeinae</taxon>
        <taxon>Hordeum</taxon>
    </lineage>
</organism>
<feature type="compositionally biased region" description="Basic residues" evidence="1">
    <location>
        <begin position="47"/>
        <end position="56"/>
    </location>
</feature>
<feature type="compositionally biased region" description="Basic and acidic residues" evidence="1">
    <location>
        <begin position="207"/>
        <end position="218"/>
    </location>
</feature>
<proteinExistence type="evidence at transcript level"/>
<feature type="compositionally biased region" description="Low complexity" evidence="1">
    <location>
        <begin position="79"/>
        <end position="94"/>
    </location>
</feature>
<sequence>LDRSYTYRQDADAVAPEQGPALLRLPGGAAGAGDTRVAGAARPPGGGRRRRGRRAGRGAGGGHARPVRRGGGGAGRAGLGRLPLAGPRRPVGAAGPRGGRDSGHVRAAGVGEDARRAAARRLVRLRVAAHLLLLLQVHVVRGLHLLPGQPPLRPPQALAQGRPRLPPLLCRDGGVPQGDARSGRQAAGAVPGGPRAHRRAGRRRRVGAQDRRDHDRHNAPQLVRSSTPVTSSTDTTEYKWQQPPRHVLHHAAKHILSVRRLTRGCVVSRWRSSTGTPSARTRSERWA</sequence>
<feature type="compositionally biased region" description="Low complexity" evidence="1">
    <location>
        <begin position="225"/>
        <end position="235"/>
    </location>
</feature>
<feature type="region of interest" description="Disordered" evidence="1">
    <location>
        <begin position="1"/>
        <end position="113"/>
    </location>
</feature>
<evidence type="ECO:0000313" key="2">
    <source>
        <dbReference type="EMBL" id="BAK07011.1"/>
    </source>
</evidence>
<evidence type="ECO:0000256" key="1">
    <source>
        <dbReference type="SAM" id="MobiDB-lite"/>
    </source>
</evidence>
<reference evidence="2" key="1">
    <citation type="journal article" date="2011" name="Plant Physiol.">
        <title>Comprehensive sequence analysis of 24,783 barley full-length cDNAs derived from 12 clone libraries.</title>
        <authorList>
            <person name="Matsumoto T."/>
            <person name="Tanaka T."/>
            <person name="Sakai H."/>
            <person name="Amano N."/>
            <person name="Kanamori H."/>
            <person name="Kurita K."/>
            <person name="Kikuta A."/>
            <person name="Kamiya K."/>
            <person name="Yamamoto M."/>
            <person name="Ikawa H."/>
            <person name="Fujii N."/>
            <person name="Hori K."/>
            <person name="Itoh T."/>
            <person name="Sato K."/>
        </authorList>
    </citation>
    <scope>NUCLEOTIDE SEQUENCE</scope>
</reference>
<feature type="compositionally biased region" description="Low complexity" evidence="1">
    <location>
        <begin position="183"/>
        <end position="194"/>
    </location>
</feature>
<feature type="non-terminal residue" evidence="2">
    <location>
        <position position="1"/>
    </location>
</feature>
<feature type="compositionally biased region" description="Basic and acidic residues" evidence="1">
    <location>
        <begin position="1"/>
        <end position="11"/>
    </location>
</feature>
<dbReference type="AlphaFoldDB" id="F2EI39"/>
<dbReference type="EMBL" id="AK375816">
    <property type="protein sequence ID" value="BAK07011.1"/>
    <property type="molecule type" value="mRNA"/>
</dbReference>
<name>F2EI39_HORVV</name>
<accession>F2EI39</accession>
<feature type="compositionally biased region" description="Gly residues" evidence="1">
    <location>
        <begin position="57"/>
        <end position="78"/>
    </location>
</feature>
<protein>
    <submittedName>
        <fullName evidence="2">Predicted protein</fullName>
    </submittedName>
</protein>